<dbReference type="EMBL" id="SSTI01000005">
    <property type="protein sequence ID" value="THG40108.1"/>
    <property type="molecule type" value="Genomic_DNA"/>
</dbReference>
<dbReference type="Proteomes" id="UP000308038">
    <property type="component" value="Unassembled WGS sequence"/>
</dbReference>
<feature type="transmembrane region" description="Helical" evidence="1">
    <location>
        <begin position="191"/>
        <end position="217"/>
    </location>
</feature>
<feature type="transmembrane region" description="Helical" evidence="1">
    <location>
        <begin position="304"/>
        <end position="323"/>
    </location>
</feature>
<name>A0ABY2QHD1_9SPHN</name>
<evidence type="ECO:0000313" key="3">
    <source>
        <dbReference type="Proteomes" id="UP000308038"/>
    </source>
</evidence>
<protein>
    <submittedName>
        <fullName evidence="2">Uncharacterized protein</fullName>
    </submittedName>
</protein>
<feature type="transmembrane region" description="Helical" evidence="1">
    <location>
        <begin position="329"/>
        <end position="349"/>
    </location>
</feature>
<feature type="transmembrane region" description="Helical" evidence="1">
    <location>
        <begin position="224"/>
        <end position="242"/>
    </location>
</feature>
<accession>A0ABY2QHD1</accession>
<keyword evidence="1" id="KW-1133">Transmembrane helix</keyword>
<sequence>MRTAVGRPLLLAAPSRFVGLPRPRARLFLALLALLLLASLTALGTPSLQQAAAPVDDQASAIVYGSTVDALRHGADYYSAVIDALRAGDRPVRPWVAVRLPTLSVIQASVSPVAAALLLYALALLTLASWWRRLRDILPRPIPRLAATLLAAGGMGTALLGQQVTEHELWAGLMIALSLAIRLPGRTMASVAIGLCAMLIHEGAALFAIIMAAFALAERNGREMLGWGIAAIVFAAALWFHARAVGAVTGPLDQPWIGWPGILGFGFAVRSLITATLLSIAPLSLAAMAMGLAIAGWSAWRDPLAARVLATLVGYLLFLSLVAPTDLSGLAYLVAPVSLIGLIFIPDALRDLLRAALDRRRITVTRTAS</sequence>
<keyword evidence="1" id="KW-0812">Transmembrane</keyword>
<evidence type="ECO:0000256" key="1">
    <source>
        <dbReference type="SAM" id="Phobius"/>
    </source>
</evidence>
<proteinExistence type="predicted"/>
<keyword evidence="1" id="KW-0472">Membrane</keyword>
<feature type="transmembrane region" description="Helical" evidence="1">
    <location>
        <begin position="110"/>
        <end position="130"/>
    </location>
</feature>
<evidence type="ECO:0000313" key="2">
    <source>
        <dbReference type="EMBL" id="THG40108.1"/>
    </source>
</evidence>
<organism evidence="2 3">
    <name type="scientific">Sphingomonas olei</name>
    <dbReference type="NCBI Taxonomy" id="1886787"/>
    <lineage>
        <taxon>Bacteria</taxon>
        <taxon>Pseudomonadati</taxon>
        <taxon>Pseudomonadota</taxon>
        <taxon>Alphaproteobacteria</taxon>
        <taxon>Sphingomonadales</taxon>
        <taxon>Sphingomonadaceae</taxon>
        <taxon>Sphingomonas</taxon>
    </lineage>
</organism>
<reference evidence="2 3" key="1">
    <citation type="submission" date="2019-04" db="EMBL/GenBank/DDBJ databases">
        <title>Microbes associate with the intestines of laboratory mice.</title>
        <authorList>
            <person name="Navarre W."/>
            <person name="Wong E."/>
            <person name="Huang K.C."/>
            <person name="Tropini C."/>
            <person name="Ng K."/>
            <person name="Yu B."/>
        </authorList>
    </citation>
    <scope>NUCLEOTIDE SEQUENCE [LARGE SCALE GENOMIC DNA]</scope>
    <source>
        <strain evidence="2 3">NM83_B4-11</strain>
    </source>
</reference>
<keyword evidence="3" id="KW-1185">Reference proteome</keyword>
<comment type="caution">
    <text evidence="2">The sequence shown here is derived from an EMBL/GenBank/DDBJ whole genome shotgun (WGS) entry which is preliminary data.</text>
</comment>
<gene>
    <name evidence="2" type="ORF">E5988_07945</name>
</gene>
<feature type="transmembrane region" description="Helical" evidence="1">
    <location>
        <begin position="262"/>
        <end position="292"/>
    </location>
</feature>
<feature type="transmembrane region" description="Helical" evidence="1">
    <location>
        <begin position="142"/>
        <end position="160"/>
    </location>
</feature>
<dbReference type="RefSeq" id="WP_136451349.1">
    <property type="nucleotide sequence ID" value="NZ_SSTI01000005.1"/>
</dbReference>